<organism evidence="1 2">
    <name type="scientific">Laodelphax striatellus</name>
    <name type="common">Small brown planthopper</name>
    <name type="synonym">Delphax striatella</name>
    <dbReference type="NCBI Taxonomy" id="195883"/>
    <lineage>
        <taxon>Eukaryota</taxon>
        <taxon>Metazoa</taxon>
        <taxon>Ecdysozoa</taxon>
        <taxon>Arthropoda</taxon>
        <taxon>Hexapoda</taxon>
        <taxon>Insecta</taxon>
        <taxon>Pterygota</taxon>
        <taxon>Neoptera</taxon>
        <taxon>Paraneoptera</taxon>
        <taxon>Hemiptera</taxon>
        <taxon>Auchenorrhyncha</taxon>
        <taxon>Fulgoroidea</taxon>
        <taxon>Delphacidae</taxon>
        <taxon>Criomorphinae</taxon>
        <taxon>Laodelphax</taxon>
    </lineage>
</organism>
<dbReference type="SMR" id="A0A482XEZ2"/>
<dbReference type="OrthoDB" id="6380740at2759"/>
<gene>
    <name evidence="1" type="ORF">LSTR_LSTR006814</name>
</gene>
<accession>A0A482XEZ2</accession>
<dbReference type="GO" id="GO:0009890">
    <property type="term" value="P:negative regulation of biosynthetic process"/>
    <property type="evidence" value="ECO:0007669"/>
    <property type="project" value="InterPro"/>
</dbReference>
<proteinExistence type="predicted"/>
<reference evidence="1 2" key="1">
    <citation type="journal article" date="2017" name="Gigascience">
        <title>Genome sequence of the small brown planthopper, Laodelphax striatellus.</title>
        <authorList>
            <person name="Zhu J."/>
            <person name="Jiang F."/>
            <person name="Wang X."/>
            <person name="Yang P."/>
            <person name="Bao Y."/>
            <person name="Zhao W."/>
            <person name="Wang W."/>
            <person name="Lu H."/>
            <person name="Wang Q."/>
            <person name="Cui N."/>
            <person name="Li J."/>
            <person name="Chen X."/>
            <person name="Luo L."/>
            <person name="Yu J."/>
            <person name="Kang L."/>
            <person name="Cui F."/>
        </authorList>
    </citation>
    <scope>NUCLEOTIDE SEQUENCE [LARGE SCALE GENOMIC DNA]</scope>
    <source>
        <strain evidence="1">Lst14</strain>
    </source>
</reference>
<dbReference type="AlphaFoldDB" id="A0A482XEZ2"/>
<dbReference type="Proteomes" id="UP000291343">
    <property type="component" value="Unassembled WGS sequence"/>
</dbReference>
<name>A0A482XEZ2_LAOST</name>
<keyword evidence="2" id="KW-1185">Reference proteome</keyword>
<protein>
    <submittedName>
        <fullName evidence="1">Uncharacterized protein</fullName>
    </submittedName>
</protein>
<dbReference type="Gene3D" id="3.30.1410.10">
    <property type="entry name" value="GTP cyclohydrolase I feedback regulatory protein GFRP"/>
    <property type="match status" value="1"/>
</dbReference>
<dbReference type="InterPro" id="IPR036717">
    <property type="entry name" value="GFRP_sf"/>
</dbReference>
<dbReference type="InParanoid" id="A0A482XEZ2"/>
<sequence>MSENYYIAVKASLHATDVQVFGLEEVEVSALFERFVGSSRNIINGVLIKGEPIRVINLLSELGYKVVCSSGEGEIVWTLCREILLKERNEGVIIRDLKDSSKVSRSPLIVFSSH</sequence>
<dbReference type="STRING" id="195883.A0A482XEZ2"/>
<comment type="caution">
    <text evidence="1">The sequence shown here is derived from an EMBL/GenBank/DDBJ whole genome shotgun (WGS) entry which is preliminary data.</text>
</comment>
<evidence type="ECO:0000313" key="2">
    <source>
        <dbReference type="Proteomes" id="UP000291343"/>
    </source>
</evidence>
<dbReference type="EMBL" id="QKKF02011155">
    <property type="protein sequence ID" value="RZF44264.1"/>
    <property type="molecule type" value="Genomic_DNA"/>
</dbReference>
<evidence type="ECO:0000313" key="1">
    <source>
        <dbReference type="EMBL" id="RZF44264.1"/>
    </source>
</evidence>